<feature type="compositionally biased region" description="Polar residues" evidence="1">
    <location>
        <begin position="327"/>
        <end position="340"/>
    </location>
</feature>
<accession>A0A914CAA0</accession>
<evidence type="ECO:0000313" key="2">
    <source>
        <dbReference type="Proteomes" id="UP000887540"/>
    </source>
</evidence>
<reference evidence="3" key="1">
    <citation type="submission" date="2022-11" db="UniProtKB">
        <authorList>
            <consortium name="WormBaseParasite"/>
        </authorList>
    </citation>
    <scope>IDENTIFICATION</scope>
</reference>
<dbReference type="WBParaSite" id="ACRNAN_Path_698.g2617.t2">
    <property type="protein sequence ID" value="ACRNAN_Path_698.g2617.t2"/>
    <property type="gene ID" value="ACRNAN_Path_698.g2617"/>
</dbReference>
<feature type="compositionally biased region" description="Basic and acidic residues" evidence="1">
    <location>
        <begin position="285"/>
        <end position="295"/>
    </location>
</feature>
<feature type="compositionally biased region" description="Basic and acidic residues" evidence="1">
    <location>
        <begin position="109"/>
        <end position="120"/>
    </location>
</feature>
<feature type="compositionally biased region" description="Polar residues" evidence="1">
    <location>
        <begin position="268"/>
        <end position="278"/>
    </location>
</feature>
<proteinExistence type="predicted"/>
<evidence type="ECO:0000256" key="1">
    <source>
        <dbReference type="SAM" id="MobiDB-lite"/>
    </source>
</evidence>
<dbReference type="AlphaFoldDB" id="A0A914CAA0"/>
<feature type="region of interest" description="Disordered" evidence="1">
    <location>
        <begin position="260"/>
        <end position="352"/>
    </location>
</feature>
<evidence type="ECO:0000313" key="3">
    <source>
        <dbReference type="WBParaSite" id="ACRNAN_Path_698.g2617.t2"/>
    </source>
</evidence>
<keyword evidence="2" id="KW-1185">Reference proteome</keyword>
<feature type="compositionally biased region" description="Basic and acidic residues" evidence="1">
    <location>
        <begin position="341"/>
        <end position="352"/>
    </location>
</feature>
<sequence>MSKTTFENSFILKRYLQFKQFGTVDANYSIITLIVAILAYCCPQAAPVQPVQVEIYSPILLNVDVNLESGGIQLDARQPDNLPGNQLDARQPIQRSEREPNAEANQSNRSDRTQRSEREPNAEGVKIMDIWMVILTEIGVVAILIDQLHLLSRLTSTFTLQFLYVHPVLVDLESGVDHAYCAWRRPITSPPALQQINLITQNYTQIVYNLESGVAPSQAVSPPQLINFNVHTSVLVDYIQFSSISGESWINSGVDHVPPHARKPEVDGTQSFRGNQFELQPYDARQSDRTQRSEQEPNAEGFNNGEGKGKKKFHRLFVSRSERVSNPEDQPNNAALINATTEEKKSINREHI</sequence>
<organism evidence="2 3">
    <name type="scientific">Acrobeloides nanus</name>
    <dbReference type="NCBI Taxonomy" id="290746"/>
    <lineage>
        <taxon>Eukaryota</taxon>
        <taxon>Metazoa</taxon>
        <taxon>Ecdysozoa</taxon>
        <taxon>Nematoda</taxon>
        <taxon>Chromadorea</taxon>
        <taxon>Rhabditida</taxon>
        <taxon>Tylenchina</taxon>
        <taxon>Cephalobomorpha</taxon>
        <taxon>Cephaloboidea</taxon>
        <taxon>Cephalobidae</taxon>
        <taxon>Acrobeloides</taxon>
    </lineage>
</organism>
<protein>
    <submittedName>
        <fullName evidence="3">Uncharacterized protein</fullName>
    </submittedName>
</protein>
<feature type="region of interest" description="Disordered" evidence="1">
    <location>
        <begin position="75"/>
        <end position="120"/>
    </location>
</feature>
<name>A0A914CAA0_9BILA</name>
<dbReference type="Proteomes" id="UP000887540">
    <property type="component" value="Unplaced"/>
</dbReference>